<dbReference type="Pfam" id="PF00494">
    <property type="entry name" value="SQS_PSY"/>
    <property type="match status" value="1"/>
</dbReference>
<sequence length="312" mass="34309">MTRWSTALRTAGVTDPRLRHAYDAQRRLVRRFAPHEYAAVRLLLPPELHPPAVAAVAYMHATDELIDTGAVDVRTKVLASWDAQTVAALDGGELPSDETLLALRDTTLRHPYLAARVRAFLDGATVEAQWTGFATEADFQAYVDSYALPALMLTASLLAPDPDAGPDDPYVRGCRALIEGLQRTDFLADLAEDAEDGRIGIPEDELVRHGLKFEDLRDRSEAAVPALERLVQEQADLAEATLPEGRTLPALVAAEHRPFLDALIAVQELRLRAVRREGGRLIRRGANPAVLGGLGVLARQYRRARAARRRAR</sequence>
<organism evidence="1">
    <name type="scientific">Streptomyces sp. R08</name>
    <dbReference type="NCBI Taxonomy" id="3238624"/>
    <lineage>
        <taxon>Bacteria</taxon>
        <taxon>Bacillati</taxon>
        <taxon>Actinomycetota</taxon>
        <taxon>Actinomycetes</taxon>
        <taxon>Kitasatosporales</taxon>
        <taxon>Streptomycetaceae</taxon>
        <taxon>Streptomyces</taxon>
    </lineage>
</organism>
<reference evidence="1" key="1">
    <citation type="submission" date="2024-07" db="EMBL/GenBank/DDBJ databases">
        <authorList>
            <person name="Yu S.T."/>
        </authorList>
    </citation>
    <scope>NUCLEOTIDE SEQUENCE</scope>
    <source>
        <strain evidence="1">R08</strain>
    </source>
</reference>
<dbReference type="GO" id="GO:0016765">
    <property type="term" value="F:transferase activity, transferring alkyl or aryl (other than methyl) groups"/>
    <property type="evidence" value="ECO:0007669"/>
    <property type="project" value="UniProtKB-ARBA"/>
</dbReference>
<name>A0AB39M7U2_9ACTN</name>
<gene>
    <name evidence="1" type="ORF">AB5J58_17690</name>
</gene>
<dbReference type="InterPro" id="IPR002060">
    <property type="entry name" value="Squ/phyt_synthse"/>
</dbReference>
<protein>
    <submittedName>
        <fullName evidence="1">Squalene/phytoene synthase family protein</fullName>
    </submittedName>
</protein>
<dbReference type="EMBL" id="CP163431">
    <property type="protein sequence ID" value="XDQ01910.1"/>
    <property type="molecule type" value="Genomic_DNA"/>
</dbReference>
<dbReference type="InterPro" id="IPR008949">
    <property type="entry name" value="Isoprenoid_synthase_dom_sf"/>
</dbReference>
<evidence type="ECO:0000313" key="1">
    <source>
        <dbReference type="EMBL" id="XDQ01910.1"/>
    </source>
</evidence>
<dbReference type="RefSeq" id="WP_369188171.1">
    <property type="nucleotide sequence ID" value="NZ_CP163431.1"/>
</dbReference>
<dbReference type="PANTHER" id="PTHR31480">
    <property type="entry name" value="BIFUNCTIONAL LYCOPENE CYCLASE/PHYTOENE SYNTHASE"/>
    <property type="match status" value="1"/>
</dbReference>
<dbReference type="AlphaFoldDB" id="A0AB39M7U2"/>
<accession>A0AB39M7U2</accession>
<proteinExistence type="predicted"/>
<dbReference type="SUPFAM" id="SSF48576">
    <property type="entry name" value="Terpenoid synthases"/>
    <property type="match status" value="1"/>
</dbReference>
<dbReference type="Gene3D" id="1.10.600.10">
    <property type="entry name" value="Farnesyl Diphosphate Synthase"/>
    <property type="match status" value="1"/>
</dbReference>